<dbReference type="InterPro" id="IPR029063">
    <property type="entry name" value="SAM-dependent_MTases_sf"/>
</dbReference>
<gene>
    <name evidence="1" type="ORF">BKA67DRAFT_536679</name>
</gene>
<dbReference type="AlphaFoldDB" id="A0A9P8UIR4"/>
<dbReference type="Proteomes" id="UP000758603">
    <property type="component" value="Unassembled WGS sequence"/>
</dbReference>
<sequence>MSFLTHLYEVLSGLLDPWIFMGLSGSWIPQTVTTLIKTRQIDVLLSPSKFQDAWFGNFWGWAGPNVKLGAEKRVIPLLEGRTKGGQIVQYPTGPGIEGVCIEIGAGSGFWVDIFSNKHLDKTATGQESARKKVTRVYGVEPNRDQHVKLRQHIAQAGLEDVYEIVPVGIEDLNDPSKWGSKVEKESVDCIVSILCLCGIPQPQDNLKEIYGYLKKGGRWYVYEHVRADRNWGIRIYQAFVNLFWPNFLGGCQLCRPTEQWLREVGPWAKIDVGQPVDEPWYQVVPHMLGVYTK</sequence>
<protein>
    <submittedName>
        <fullName evidence="1">Methyltransferase</fullName>
    </submittedName>
</protein>
<dbReference type="EMBL" id="JAGPXC010000005">
    <property type="protein sequence ID" value="KAH6652975.1"/>
    <property type="molecule type" value="Genomic_DNA"/>
</dbReference>
<accession>A0A9P8UIR4</accession>
<comment type="caution">
    <text evidence="1">The sequence shown here is derived from an EMBL/GenBank/DDBJ whole genome shotgun (WGS) entry which is preliminary data.</text>
</comment>
<dbReference type="PANTHER" id="PTHR45036">
    <property type="entry name" value="METHYLTRANSFERASE LIKE 7B"/>
    <property type="match status" value="1"/>
</dbReference>
<dbReference type="InterPro" id="IPR052356">
    <property type="entry name" value="Thiol_S-MT"/>
</dbReference>
<name>A0A9P8UIR4_9PEZI</name>
<keyword evidence="1" id="KW-0808">Transferase</keyword>
<keyword evidence="2" id="KW-1185">Reference proteome</keyword>
<dbReference type="RefSeq" id="XP_045957252.1">
    <property type="nucleotide sequence ID" value="XM_046100199.1"/>
</dbReference>
<evidence type="ECO:0000313" key="1">
    <source>
        <dbReference type="EMBL" id="KAH6652975.1"/>
    </source>
</evidence>
<dbReference type="Gene3D" id="3.40.50.150">
    <property type="entry name" value="Vaccinia Virus protein VP39"/>
    <property type="match status" value="1"/>
</dbReference>
<dbReference type="CDD" id="cd02440">
    <property type="entry name" value="AdoMet_MTases"/>
    <property type="match status" value="1"/>
</dbReference>
<organism evidence="1 2">
    <name type="scientific">Truncatella angustata</name>
    <dbReference type="NCBI Taxonomy" id="152316"/>
    <lineage>
        <taxon>Eukaryota</taxon>
        <taxon>Fungi</taxon>
        <taxon>Dikarya</taxon>
        <taxon>Ascomycota</taxon>
        <taxon>Pezizomycotina</taxon>
        <taxon>Sordariomycetes</taxon>
        <taxon>Xylariomycetidae</taxon>
        <taxon>Amphisphaeriales</taxon>
        <taxon>Sporocadaceae</taxon>
        <taxon>Truncatella</taxon>
    </lineage>
</organism>
<keyword evidence="1" id="KW-0489">Methyltransferase</keyword>
<dbReference type="Pfam" id="PF13489">
    <property type="entry name" value="Methyltransf_23"/>
    <property type="match status" value="1"/>
</dbReference>
<dbReference type="PANTHER" id="PTHR45036:SF1">
    <property type="entry name" value="METHYLTRANSFERASE LIKE 7A"/>
    <property type="match status" value="1"/>
</dbReference>
<dbReference type="GeneID" id="70129091"/>
<proteinExistence type="predicted"/>
<reference evidence="1" key="1">
    <citation type="journal article" date="2021" name="Nat. Commun.">
        <title>Genetic determinants of endophytism in the Arabidopsis root mycobiome.</title>
        <authorList>
            <person name="Mesny F."/>
            <person name="Miyauchi S."/>
            <person name="Thiergart T."/>
            <person name="Pickel B."/>
            <person name="Atanasova L."/>
            <person name="Karlsson M."/>
            <person name="Huettel B."/>
            <person name="Barry K.W."/>
            <person name="Haridas S."/>
            <person name="Chen C."/>
            <person name="Bauer D."/>
            <person name="Andreopoulos W."/>
            <person name="Pangilinan J."/>
            <person name="LaButti K."/>
            <person name="Riley R."/>
            <person name="Lipzen A."/>
            <person name="Clum A."/>
            <person name="Drula E."/>
            <person name="Henrissat B."/>
            <person name="Kohler A."/>
            <person name="Grigoriev I.V."/>
            <person name="Martin F.M."/>
            <person name="Hacquard S."/>
        </authorList>
    </citation>
    <scope>NUCLEOTIDE SEQUENCE</scope>
    <source>
        <strain evidence="1">MPI-SDFR-AT-0073</strain>
    </source>
</reference>
<dbReference type="GO" id="GO:0032259">
    <property type="term" value="P:methylation"/>
    <property type="evidence" value="ECO:0007669"/>
    <property type="project" value="UniProtKB-KW"/>
</dbReference>
<evidence type="ECO:0000313" key="2">
    <source>
        <dbReference type="Proteomes" id="UP000758603"/>
    </source>
</evidence>
<dbReference type="OrthoDB" id="540004at2759"/>
<dbReference type="GO" id="GO:0008168">
    <property type="term" value="F:methyltransferase activity"/>
    <property type="evidence" value="ECO:0007669"/>
    <property type="project" value="UniProtKB-KW"/>
</dbReference>
<dbReference type="SUPFAM" id="SSF53335">
    <property type="entry name" value="S-adenosyl-L-methionine-dependent methyltransferases"/>
    <property type="match status" value="1"/>
</dbReference>